<feature type="non-terminal residue" evidence="2">
    <location>
        <position position="1"/>
    </location>
</feature>
<evidence type="ECO:0000313" key="2">
    <source>
        <dbReference type="EMBL" id="SVE51254.1"/>
    </source>
</evidence>
<keyword evidence="1" id="KW-1133">Transmembrane helix</keyword>
<keyword evidence="1" id="KW-0472">Membrane</keyword>
<feature type="transmembrane region" description="Helical" evidence="1">
    <location>
        <begin position="95"/>
        <end position="114"/>
    </location>
</feature>
<dbReference type="EMBL" id="UINC01222457">
    <property type="protein sequence ID" value="SVE51254.1"/>
    <property type="molecule type" value="Genomic_DNA"/>
</dbReference>
<name>A0A383E3T9_9ZZZZ</name>
<gene>
    <name evidence="2" type="ORF">METZ01_LOCUS504108</name>
</gene>
<organism evidence="2">
    <name type="scientific">marine metagenome</name>
    <dbReference type="NCBI Taxonomy" id="408172"/>
    <lineage>
        <taxon>unclassified sequences</taxon>
        <taxon>metagenomes</taxon>
        <taxon>ecological metagenomes</taxon>
    </lineage>
</organism>
<sequence>LVLGSLMTYAQFRAPEVYSSRYRFDEGYVKFDMTQVHRVTKNSFTVELNDGGRKTFTISTLVPFKAGDVISFSVRLNLDGDVLEEFHVWESSQKWWLKVIVSFPPLIWVFVMFFREFSINMSRFMIVSRKRNDA</sequence>
<evidence type="ECO:0000256" key="1">
    <source>
        <dbReference type="SAM" id="Phobius"/>
    </source>
</evidence>
<accession>A0A383E3T9</accession>
<reference evidence="2" key="1">
    <citation type="submission" date="2018-05" db="EMBL/GenBank/DDBJ databases">
        <authorList>
            <person name="Lanie J.A."/>
            <person name="Ng W.-L."/>
            <person name="Kazmierczak K.M."/>
            <person name="Andrzejewski T.M."/>
            <person name="Davidsen T.M."/>
            <person name="Wayne K.J."/>
            <person name="Tettelin H."/>
            <person name="Glass J.I."/>
            <person name="Rusch D."/>
            <person name="Podicherti R."/>
            <person name="Tsui H.-C.T."/>
            <person name="Winkler M.E."/>
        </authorList>
    </citation>
    <scope>NUCLEOTIDE SEQUENCE</scope>
</reference>
<keyword evidence="1" id="KW-0812">Transmembrane</keyword>
<proteinExistence type="predicted"/>
<protein>
    <submittedName>
        <fullName evidence="2">Uncharacterized protein</fullName>
    </submittedName>
</protein>
<dbReference type="AlphaFoldDB" id="A0A383E3T9"/>